<evidence type="ECO:0000256" key="1">
    <source>
        <dbReference type="SAM" id="MobiDB-lite"/>
    </source>
</evidence>
<dbReference type="GO" id="GO:0016020">
    <property type="term" value="C:membrane"/>
    <property type="evidence" value="ECO:0007669"/>
    <property type="project" value="InterPro"/>
</dbReference>
<feature type="transmembrane region" description="Helical" evidence="2">
    <location>
        <begin position="516"/>
        <end position="538"/>
    </location>
</feature>
<dbReference type="GO" id="GO:0005783">
    <property type="term" value="C:endoplasmic reticulum"/>
    <property type="evidence" value="ECO:0007669"/>
    <property type="project" value="TreeGrafter"/>
</dbReference>
<keyword evidence="2" id="KW-0472">Membrane</keyword>
<organism evidence="3 4">
    <name type="scientific">Perkinsus chesapeaki</name>
    <name type="common">Clam parasite</name>
    <name type="synonym">Perkinsus andrewsi</name>
    <dbReference type="NCBI Taxonomy" id="330153"/>
    <lineage>
        <taxon>Eukaryota</taxon>
        <taxon>Sar</taxon>
        <taxon>Alveolata</taxon>
        <taxon>Perkinsozoa</taxon>
        <taxon>Perkinsea</taxon>
        <taxon>Perkinsida</taxon>
        <taxon>Perkinsidae</taxon>
        <taxon>Perkinsus</taxon>
    </lineage>
</organism>
<reference evidence="3 4" key="1">
    <citation type="submission" date="2020-04" db="EMBL/GenBank/DDBJ databases">
        <title>Perkinsus chesapeaki whole genome sequence.</title>
        <authorList>
            <person name="Bogema D.R."/>
        </authorList>
    </citation>
    <scope>NUCLEOTIDE SEQUENCE [LARGE SCALE GENOMIC DNA]</scope>
    <source>
        <strain evidence="3">ATCC PRA-425</strain>
    </source>
</reference>
<evidence type="ECO:0008006" key="5">
    <source>
        <dbReference type="Google" id="ProtNLM"/>
    </source>
</evidence>
<evidence type="ECO:0000313" key="4">
    <source>
        <dbReference type="Proteomes" id="UP000591131"/>
    </source>
</evidence>
<dbReference type="PANTHER" id="PTHR21329:SF3">
    <property type="entry name" value="PHOSPHATIDYLINOSITOL N-ACETYLGLUCOSAMINYLTRANSFERASE SUBUNIT Q"/>
    <property type="match status" value="1"/>
</dbReference>
<feature type="transmembrane region" description="Helical" evidence="2">
    <location>
        <begin position="466"/>
        <end position="495"/>
    </location>
</feature>
<keyword evidence="4" id="KW-1185">Reference proteome</keyword>
<feature type="transmembrane region" description="Helical" evidence="2">
    <location>
        <begin position="438"/>
        <end position="460"/>
    </location>
</feature>
<protein>
    <recommendedName>
        <fullName evidence="5">Phosphatidylinositol N-acetylglucosaminyltransferase subunit Q</fullName>
    </recommendedName>
</protein>
<evidence type="ECO:0000313" key="3">
    <source>
        <dbReference type="EMBL" id="KAF4678348.1"/>
    </source>
</evidence>
<evidence type="ECO:0000256" key="2">
    <source>
        <dbReference type="SAM" id="Phobius"/>
    </source>
</evidence>
<name>A0A7J6N349_PERCH</name>
<dbReference type="EMBL" id="JAAPAO010000001">
    <property type="protein sequence ID" value="KAF4678348.1"/>
    <property type="molecule type" value="Genomic_DNA"/>
</dbReference>
<dbReference type="GO" id="GO:0006506">
    <property type="term" value="P:GPI anchor biosynthetic process"/>
    <property type="evidence" value="ECO:0007669"/>
    <property type="project" value="InterPro"/>
</dbReference>
<sequence>MDPSSPAPPETAQDTRGGLAEALQIYFPSSSLIALPGELYGERIDADTIYVYNVAEGACPVNSFQSMDWLGTWRSDEVDTTSSKSRDQSQPLLVLGICRGVALPQVLPGGSICENRSSIHILIYSPPALGYTYSTRRLDLDKLLYNATEDAATSGGDSVETAKPSRGLASRIRKTKQTPKARAALSPIPEDPPVTQLSNAIEWINRCSVNPERRDMSGSLPLSLPDRICGLWCIAFSLISCGILGTDAVVPENRGGAQRKKQAKKAYRWYEYSFFYTQMRYRLRQGLQMPALWRGWRDRRPVGDQDSGSVQRLRLFHTASIVGLDIAVGLTLAAFIWSTPSYFLLPLRRAYFYLNEHFLQSLVEWLMGSPAGFQMNKNLAKFVGTISLTVINYWNLLIKYCFAYDDTSACQTACTADEARANLSGGGGGGGVAYNFEVVVPLILACLGACGASVLLAFIIDLLSVVFFHIFFVYVGVTRLWSTNTSNLYTLFLLFRGKKYNILRERVDAHPFDLEQLLLGAVFLALFVFLLPTVFVFYVCFMLLWLSVLLSQLALWAIVTFFNQFPLYPLALSVTDTYSLPSGVTIKLMPVQNTGSRGNSGEVCYFDLSSHPLPSSEVLRAFFKEMIHQLPEESSRWLASVIWGSSLLTMKHRTPGLPDVYRFPEPSSPSKTEPETRRKRDPRDKIDGTEASRAANIREETRKQFREDVAFMARDLFPRD</sequence>
<feature type="compositionally biased region" description="Basic and acidic residues" evidence="1">
    <location>
        <begin position="672"/>
        <end position="700"/>
    </location>
</feature>
<accession>A0A7J6N349</accession>
<comment type="caution">
    <text evidence="3">The sequence shown here is derived from an EMBL/GenBank/DDBJ whole genome shotgun (WGS) entry which is preliminary data.</text>
</comment>
<feature type="transmembrane region" description="Helical" evidence="2">
    <location>
        <begin position="321"/>
        <end position="345"/>
    </location>
</feature>
<keyword evidence="2" id="KW-0812">Transmembrane</keyword>
<gene>
    <name evidence="3" type="ORF">FOL47_000077</name>
</gene>
<dbReference type="Proteomes" id="UP000591131">
    <property type="component" value="Unassembled WGS sequence"/>
</dbReference>
<dbReference type="InterPro" id="IPR007720">
    <property type="entry name" value="PigQ/GPI1"/>
</dbReference>
<dbReference type="AlphaFoldDB" id="A0A7J6N349"/>
<feature type="region of interest" description="Disordered" evidence="1">
    <location>
        <begin position="658"/>
        <end position="700"/>
    </location>
</feature>
<feature type="transmembrane region" description="Helical" evidence="2">
    <location>
        <begin position="544"/>
        <end position="562"/>
    </location>
</feature>
<proteinExistence type="predicted"/>
<keyword evidence="2" id="KW-1133">Transmembrane helix</keyword>
<dbReference type="PANTHER" id="PTHR21329">
    <property type="entry name" value="PHOSPHATIDYLINOSITOL N-ACETYLGLUCOSAMINYLTRANSFERASE SUBUNIT Q-RELATED"/>
    <property type="match status" value="1"/>
</dbReference>
<dbReference type="OrthoDB" id="70250at2759"/>
<feature type="region of interest" description="Disordered" evidence="1">
    <location>
        <begin position="152"/>
        <end position="193"/>
    </location>
</feature>
<dbReference type="Pfam" id="PF05024">
    <property type="entry name" value="Gpi1"/>
    <property type="match status" value="1"/>
</dbReference>